<evidence type="ECO:0000313" key="2">
    <source>
        <dbReference type="EMBL" id="EKU11177.1"/>
    </source>
</evidence>
<dbReference type="AlphaFoldDB" id="M5IFK0"/>
<dbReference type="PATRIC" id="fig|1244083.3.peg.1545"/>
<sequence length="129" mass="14713">MFLDVLLFAFSMIAKLEEQYFYVFSFRLALLELLCGLITAIISRDIFSIYVPCAQILLVFCVCFDFLCLSAAKANAKLLEELSTKKDLSESEKLAKEALERLANSPNKEEALLKANLIRIKLRQIRRVA</sequence>
<accession>M5IFK0</accession>
<protein>
    <submittedName>
        <fullName evidence="2">Uncharacterized protein</fullName>
    </submittedName>
</protein>
<dbReference type="STRING" id="1244083.CSUNSWCD_2300"/>
<keyword evidence="1" id="KW-0472">Membrane</keyword>
<organism evidence="2 3">
    <name type="scientific">Campylobacter showae CSUNSWCD</name>
    <dbReference type="NCBI Taxonomy" id="1244083"/>
    <lineage>
        <taxon>Bacteria</taxon>
        <taxon>Pseudomonadati</taxon>
        <taxon>Campylobacterota</taxon>
        <taxon>Epsilonproteobacteria</taxon>
        <taxon>Campylobacterales</taxon>
        <taxon>Campylobacteraceae</taxon>
        <taxon>Campylobacter</taxon>
    </lineage>
</organism>
<proteinExistence type="predicted"/>
<reference evidence="2 3" key="1">
    <citation type="journal article" date="2013" name="Genome Announc.">
        <title>Genome Sequence of Campylobacter showae UNSWCD, Isolated from a Patient with Crohn's Disease.</title>
        <authorList>
            <person name="Tay A.P."/>
            <person name="Kaakoush N.O."/>
            <person name="Deshpande N.P."/>
            <person name="Chen Z."/>
            <person name="Mitchell H."/>
            <person name="Wilkins M.R."/>
        </authorList>
    </citation>
    <scope>NUCLEOTIDE SEQUENCE [LARGE SCALE GENOMIC DNA]</scope>
    <source>
        <strain evidence="2 3">CSUNSWCD</strain>
    </source>
</reference>
<gene>
    <name evidence="2" type="ORF">CSUNSWCD_2300</name>
</gene>
<evidence type="ECO:0000313" key="3">
    <source>
        <dbReference type="Proteomes" id="UP000011939"/>
    </source>
</evidence>
<dbReference type="EMBL" id="AMZQ01000008">
    <property type="protein sequence ID" value="EKU11177.1"/>
    <property type="molecule type" value="Genomic_DNA"/>
</dbReference>
<feature type="transmembrane region" description="Helical" evidence="1">
    <location>
        <begin position="20"/>
        <end position="43"/>
    </location>
</feature>
<name>M5IFK0_9BACT</name>
<feature type="transmembrane region" description="Helical" evidence="1">
    <location>
        <begin position="49"/>
        <end position="69"/>
    </location>
</feature>
<dbReference type="Proteomes" id="UP000011939">
    <property type="component" value="Unassembled WGS sequence"/>
</dbReference>
<keyword evidence="1" id="KW-1133">Transmembrane helix</keyword>
<dbReference type="RefSeq" id="WP_009495117.1">
    <property type="nucleotide sequence ID" value="NZ_AMZQ01000008.1"/>
</dbReference>
<evidence type="ECO:0000256" key="1">
    <source>
        <dbReference type="SAM" id="Phobius"/>
    </source>
</evidence>
<comment type="caution">
    <text evidence="2">The sequence shown here is derived from an EMBL/GenBank/DDBJ whole genome shotgun (WGS) entry which is preliminary data.</text>
</comment>
<keyword evidence="1" id="KW-0812">Transmembrane</keyword>